<proteinExistence type="inferred from homology"/>
<reference evidence="4 5" key="1">
    <citation type="submission" date="2023-07" db="EMBL/GenBank/DDBJ databases">
        <title>Sorghum-associated microbial communities from plants grown in Nebraska, USA.</title>
        <authorList>
            <person name="Schachtman D."/>
        </authorList>
    </citation>
    <scope>NUCLEOTIDE SEQUENCE [LARGE SCALE GENOMIC DNA]</scope>
    <source>
        <strain evidence="4 5">584</strain>
    </source>
</reference>
<keyword evidence="5" id="KW-1185">Reference proteome</keyword>
<feature type="transmembrane region" description="Helical" evidence="3">
    <location>
        <begin position="37"/>
        <end position="64"/>
    </location>
</feature>
<keyword evidence="3" id="KW-0472">Membrane</keyword>
<dbReference type="Gene3D" id="1.20.120.1760">
    <property type="match status" value="1"/>
</dbReference>
<dbReference type="InterPro" id="IPR048254">
    <property type="entry name" value="CDP_ALCOHOL_P_TRANSF_CS"/>
</dbReference>
<dbReference type="InterPro" id="IPR043130">
    <property type="entry name" value="CDP-OH_PTrfase_TM_dom"/>
</dbReference>
<dbReference type="InterPro" id="IPR000462">
    <property type="entry name" value="CDP-OH_P_trans"/>
</dbReference>
<keyword evidence="3" id="KW-0812">Transmembrane</keyword>
<evidence type="ECO:0000256" key="1">
    <source>
        <dbReference type="ARBA" id="ARBA00022679"/>
    </source>
</evidence>
<keyword evidence="3" id="KW-1133">Transmembrane helix</keyword>
<accession>A0ABU1JXD3</accession>
<evidence type="ECO:0000313" key="5">
    <source>
        <dbReference type="Proteomes" id="UP001262410"/>
    </source>
</evidence>
<comment type="similarity">
    <text evidence="2">Belongs to the CDP-alcohol phosphatidyltransferase class-I family.</text>
</comment>
<gene>
    <name evidence="4" type="ORF">E9232_005833</name>
</gene>
<sequence length="210" mass="22136">MSHDTLIHRIVRPLVRRIAPTGVTPNQLTTVRLVTGIAAAVAFAQGGGLWVDLGGVLFLVSMLFDRADGELARQTGRMTPGGHRYDLVTDCFSEAIAFIGIGIGLARDGGGVEPILLGLAAGISIAVLFWQLNVIKVVELSRYAMRRRGVVLDPDDALAVVPVLVWVDLTWPMLIAAAVITPAIAAGLGLLSRRTREGAPESGAPSGAQK</sequence>
<name>A0ABU1JXD3_9PROT</name>
<feature type="transmembrane region" description="Helical" evidence="3">
    <location>
        <begin position="115"/>
        <end position="138"/>
    </location>
</feature>
<evidence type="ECO:0000313" key="4">
    <source>
        <dbReference type="EMBL" id="MDR6293283.1"/>
    </source>
</evidence>
<dbReference type="PROSITE" id="PS00379">
    <property type="entry name" value="CDP_ALCOHOL_P_TRANSF"/>
    <property type="match status" value="1"/>
</dbReference>
<evidence type="ECO:0000256" key="3">
    <source>
        <dbReference type="SAM" id="Phobius"/>
    </source>
</evidence>
<dbReference type="EMBL" id="JAVDPW010000011">
    <property type="protein sequence ID" value="MDR6293283.1"/>
    <property type="molecule type" value="Genomic_DNA"/>
</dbReference>
<dbReference type="RefSeq" id="WP_309800123.1">
    <property type="nucleotide sequence ID" value="NZ_JAVDPW010000011.1"/>
</dbReference>
<keyword evidence="1 2" id="KW-0808">Transferase</keyword>
<organism evidence="4 5">
    <name type="scientific">Inquilinus ginsengisoli</name>
    <dbReference type="NCBI Taxonomy" id="363840"/>
    <lineage>
        <taxon>Bacteria</taxon>
        <taxon>Pseudomonadati</taxon>
        <taxon>Pseudomonadota</taxon>
        <taxon>Alphaproteobacteria</taxon>
        <taxon>Rhodospirillales</taxon>
        <taxon>Rhodospirillaceae</taxon>
        <taxon>Inquilinus</taxon>
    </lineage>
</organism>
<dbReference type="Proteomes" id="UP001262410">
    <property type="component" value="Unassembled WGS sequence"/>
</dbReference>
<comment type="caution">
    <text evidence="4">The sequence shown here is derived from an EMBL/GenBank/DDBJ whole genome shotgun (WGS) entry which is preliminary data.</text>
</comment>
<protein>
    <submittedName>
        <fullName evidence="4">Phosphatidylglycerophosphate synthase</fullName>
    </submittedName>
</protein>
<evidence type="ECO:0000256" key="2">
    <source>
        <dbReference type="RuleBase" id="RU003750"/>
    </source>
</evidence>
<dbReference type="Pfam" id="PF01066">
    <property type="entry name" value="CDP-OH_P_transf"/>
    <property type="match status" value="1"/>
</dbReference>